<dbReference type="InterPro" id="IPR024453">
    <property type="entry name" value="Peptidase_C92"/>
</dbReference>
<protein>
    <recommendedName>
        <fullName evidence="3">Permuted papain-like amidase YaeF/Yiix C92 family enzyme</fullName>
    </recommendedName>
</protein>
<organism evidence="1 2">
    <name type="scientific">Haloferula sargassicola</name>
    <dbReference type="NCBI Taxonomy" id="490096"/>
    <lineage>
        <taxon>Bacteria</taxon>
        <taxon>Pseudomonadati</taxon>
        <taxon>Verrucomicrobiota</taxon>
        <taxon>Verrucomicrobiia</taxon>
        <taxon>Verrucomicrobiales</taxon>
        <taxon>Verrucomicrobiaceae</taxon>
        <taxon>Haloferula</taxon>
    </lineage>
</organism>
<gene>
    <name evidence="1" type="ORF">Hsar01_01341</name>
</gene>
<sequence length="445" mass="49584">MPDADTMSAGPARSRTLAARSTRALLAVASALDQDGAQALDPQRLEGIQQRGYLTPDEDESLRQRYANFLVRRAALLQILEATEAEAGHSGRSWRRAPEAFLAALAAGLLLVRATRGWIELAHACRPIRKALDLADERRGVDRKTFARQYRATTRLSRLGLLRLAREHFRARRAEFSALPEAGADGPLLDFLDAECARRPDPLGRAALAARWRYRWFSFRRRHHSAWKAGEFTLFRWSGQAIADLRQPGRRPSAGKRVTEALRERARQTARPGDVFVTRHDDALSNLFLPGFWPHAALYFGEAARNGEGDFLEARKDGVLFRPLADTLQVDAFIILRPPLEEAEIAAALDRARPHAGKPYDFVFDFRHSERLACTEVVYRGFHGVGKVRFDLVETAGRLCLPAEELIQQALQQGFRVVAACGIGSGGWLSGRAAELALHQSRCGL</sequence>
<evidence type="ECO:0008006" key="3">
    <source>
        <dbReference type="Google" id="ProtNLM"/>
    </source>
</evidence>
<reference evidence="1 2" key="1">
    <citation type="submission" date="2024-02" db="EMBL/GenBank/DDBJ databases">
        <title>Haloferula sargassicola NBRC 104335.</title>
        <authorList>
            <person name="Ichikawa N."/>
            <person name="Katano-Makiyama Y."/>
            <person name="Hidaka K."/>
        </authorList>
    </citation>
    <scope>NUCLEOTIDE SEQUENCE [LARGE SCALE GENOMIC DNA]</scope>
    <source>
        <strain evidence="1 2">NBRC 104335</strain>
    </source>
</reference>
<evidence type="ECO:0000313" key="1">
    <source>
        <dbReference type="EMBL" id="GAA5482125.1"/>
    </source>
</evidence>
<accession>A0ABP9ULK7</accession>
<keyword evidence="2" id="KW-1185">Reference proteome</keyword>
<evidence type="ECO:0000313" key="2">
    <source>
        <dbReference type="Proteomes" id="UP001476282"/>
    </source>
</evidence>
<proteinExistence type="predicted"/>
<dbReference type="InterPro" id="IPR038765">
    <property type="entry name" value="Papain-like_cys_pep_sf"/>
</dbReference>
<name>A0ABP9ULK7_9BACT</name>
<dbReference type="Proteomes" id="UP001476282">
    <property type="component" value="Unassembled WGS sequence"/>
</dbReference>
<dbReference type="EMBL" id="BAABRI010000006">
    <property type="protein sequence ID" value="GAA5482125.1"/>
    <property type="molecule type" value="Genomic_DNA"/>
</dbReference>
<dbReference type="Gene3D" id="3.90.1720.10">
    <property type="entry name" value="endopeptidase domain like (from Nostoc punctiforme)"/>
    <property type="match status" value="1"/>
</dbReference>
<dbReference type="Pfam" id="PF05708">
    <property type="entry name" value="Peptidase_C92"/>
    <property type="match status" value="1"/>
</dbReference>
<comment type="caution">
    <text evidence="1">The sequence shown here is derived from an EMBL/GenBank/DDBJ whole genome shotgun (WGS) entry which is preliminary data.</text>
</comment>
<dbReference type="RefSeq" id="WP_353566271.1">
    <property type="nucleotide sequence ID" value="NZ_BAABRI010000006.1"/>
</dbReference>
<dbReference type="SUPFAM" id="SSF54001">
    <property type="entry name" value="Cysteine proteinases"/>
    <property type="match status" value="1"/>
</dbReference>